<dbReference type="EMBL" id="BAAAZR010000001">
    <property type="protein sequence ID" value="GAA3792440.1"/>
    <property type="molecule type" value="Genomic_DNA"/>
</dbReference>
<feature type="signal peptide" evidence="1">
    <location>
        <begin position="1"/>
        <end position="20"/>
    </location>
</feature>
<dbReference type="Gene3D" id="2.80.10.50">
    <property type="match status" value="1"/>
</dbReference>
<keyword evidence="3" id="KW-1185">Reference proteome</keyword>
<evidence type="ECO:0000313" key="2">
    <source>
        <dbReference type="EMBL" id="GAA3792440.1"/>
    </source>
</evidence>
<feature type="chain" id="PRO_5045589117" description="PKD domain containing protein" evidence="1">
    <location>
        <begin position="21"/>
        <end position="417"/>
    </location>
</feature>
<name>A0ABP7HHF1_9ACTN</name>
<dbReference type="InterPro" id="IPR013431">
    <property type="entry name" value="Delta_60_rpt"/>
</dbReference>
<dbReference type="RefSeq" id="WP_344934636.1">
    <property type="nucleotide sequence ID" value="NZ_BAAAZR010000001.1"/>
</dbReference>
<keyword evidence="1" id="KW-0732">Signal</keyword>
<comment type="caution">
    <text evidence="2">The sequence shown here is derived from an EMBL/GenBank/DDBJ whole genome shotgun (WGS) entry which is preliminary data.</text>
</comment>
<reference evidence="3" key="1">
    <citation type="journal article" date="2019" name="Int. J. Syst. Evol. Microbiol.">
        <title>The Global Catalogue of Microorganisms (GCM) 10K type strain sequencing project: providing services to taxonomists for standard genome sequencing and annotation.</title>
        <authorList>
            <consortium name="The Broad Institute Genomics Platform"/>
            <consortium name="The Broad Institute Genome Sequencing Center for Infectious Disease"/>
            <person name="Wu L."/>
            <person name="Ma J."/>
        </authorList>
    </citation>
    <scope>NUCLEOTIDE SEQUENCE [LARGE SCALE GENOMIC DNA]</scope>
    <source>
        <strain evidence="3">JCM 16908</strain>
    </source>
</reference>
<organism evidence="2 3">
    <name type="scientific">Sphaerisporangium flaviroseum</name>
    <dbReference type="NCBI Taxonomy" id="509199"/>
    <lineage>
        <taxon>Bacteria</taxon>
        <taxon>Bacillati</taxon>
        <taxon>Actinomycetota</taxon>
        <taxon>Actinomycetes</taxon>
        <taxon>Streptosporangiales</taxon>
        <taxon>Streptosporangiaceae</taxon>
        <taxon>Sphaerisporangium</taxon>
    </lineage>
</organism>
<accession>A0ABP7HHF1</accession>
<dbReference type="SUPFAM" id="SSF50998">
    <property type="entry name" value="Quinoprotein alcohol dehydrogenase-like"/>
    <property type="match status" value="1"/>
</dbReference>
<protein>
    <recommendedName>
        <fullName evidence="4">PKD domain containing protein</fullName>
    </recommendedName>
</protein>
<dbReference type="Proteomes" id="UP001500888">
    <property type="component" value="Unassembled WGS sequence"/>
</dbReference>
<proteinExistence type="predicted"/>
<dbReference type="InterPro" id="IPR011047">
    <property type="entry name" value="Quinoprotein_ADH-like_sf"/>
</dbReference>
<dbReference type="Pfam" id="PF17164">
    <property type="entry name" value="DUF5122"/>
    <property type="match status" value="2"/>
</dbReference>
<gene>
    <name evidence="2" type="ORF">GCM10022226_09640</name>
</gene>
<evidence type="ECO:0000313" key="3">
    <source>
        <dbReference type="Proteomes" id="UP001500888"/>
    </source>
</evidence>
<sequence length="417" mass="42657">MAAPLFAGVLAVLPLAPASAGEVAHARVVSADPVGTTPHVLDGIVNAFALIGGTVVVGGSFSEVREAGRSTRLSRSNLFAFDLATGKIDRRFAPEPDGPVHALAAGPDGSVLVGGAFFSAGGPGSRTGRGLARLSLADGSPVAGFSAPVQGGDVSSLVLHGGKLYVGGDFTGIGRTRRTALARVDPRTGAVDPAFTVTPGGGLGGALKVYAMAAGRDRLAVDGSFTTLDGLRRPQVGLIDIGAARPSVTGWHTEAYAARCKDVFPSYVRGLDFSPDGQYFVVVTTGGAKGSRKLCDSAARFETYSRADTVKPTWVNFTGGDSLYSVAVTGAAIYVGGHQRWLNNPRGSDSAGRGAVARPGIGAIDPTTGRALTWNPTRVRGIGVKAFLAHKGGLLVGSDTTHLGHEYHARVGMFPLS</sequence>
<evidence type="ECO:0008006" key="4">
    <source>
        <dbReference type="Google" id="ProtNLM"/>
    </source>
</evidence>
<evidence type="ECO:0000256" key="1">
    <source>
        <dbReference type="SAM" id="SignalP"/>
    </source>
</evidence>